<comment type="caution">
    <text evidence="2">The sequence shown here is derived from an EMBL/GenBank/DDBJ whole genome shotgun (WGS) entry which is preliminary data.</text>
</comment>
<sequence>MERRRNARAEEMGDLRENLPISSIVRHDSQVRKSGSDPVEPGLGGGGELTCDSSLVKTASKANILGAATPRRRSSEAAGTEGSTSVTCLRRASTLRKARAPAPDSGPLTRSITFTCAQHDKQATCSHGATVTEGLACSPPTKAIRVQSPAGSPDFRVYESCRTMLLVSRSSRGSPIFPALSFRRRSTLISITLIGSQDHADAQPTKCRNDVKFSKGIGVSPIASALHENRGGKADDSQNCHTHRLKIRRAAVAGRLDCSPATNESRVQTPAGSLPDFRESSVRQSRNQQPIRGAARVGRRLLKGGEEGKGWGKASPAVARCGVASVARVGTCRVRNLRSRDSPPGTNRPTLSLSVFEAQKKRGSDKDDTVTQIKCAIAPKRKALNWRALFSSCCVGGALNAASATNRGLPASAVRPSRWNDAGHTVNRSRQDVEQPSATDKVISVQRVMQGS</sequence>
<feature type="region of interest" description="Disordered" evidence="1">
    <location>
        <begin position="420"/>
        <end position="439"/>
    </location>
</feature>
<name>A0ABQ9IFK4_9NEOP</name>
<feature type="region of interest" description="Disordered" evidence="1">
    <location>
        <begin position="261"/>
        <end position="293"/>
    </location>
</feature>
<gene>
    <name evidence="2" type="ORF">PR048_000792</name>
</gene>
<evidence type="ECO:0000313" key="3">
    <source>
        <dbReference type="Proteomes" id="UP001159363"/>
    </source>
</evidence>
<accession>A0ABQ9IFK4</accession>
<organism evidence="2 3">
    <name type="scientific">Dryococelus australis</name>
    <dbReference type="NCBI Taxonomy" id="614101"/>
    <lineage>
        <taxon>Eukaryota</taxon>
        <taxon>Metazoa</taxon>
        <taxon>Ecdysozoa</taxon>
        <taxon>Arthropoda</taxon>
        <taxon>Hexapoda</taxon>
        <taxon>Insecta</taxon>
        <taxon>Pterygota</taxon>
        <taxon>Neoptera</taxon>
        <taxon>Polyneoptera</taxon>
        <taxon>Phasmatodea</taxon>
        <taxon>Verophasmatodea</taxon>
        <taxon>Anareolatae</taxon>
        <taxon>Phasmatidae</taxon>
        <taxon>Eurycanthinae</taxon>
        <taxon>Dryococelus</taxon>
    </lineage>
</organism>
<protein>
    <submittedName>
        <fullName evidence="2">Uncharacterized protein</fullName>
    </submittedName>
</protein>
<dbReference type="EMBL" id="JARBHB010000001">
    <property type="protein sequence ID" value="KAJ8895459.1"/>
    <property type="molecule type" value="Genomic_DNA"/>
</dbReference>
<feature type="region of interest" description="Disordered" evidence="1">
    <location>
        <begin position="19"/>
        <end position="47"/>
    </location>
</feature>
<dbReference type="Proteomes" id="UP001159363">
    <property type="component" value="Chromosome 1"/>
</dbReference>
<evidence type="ECO:0000256" key="1">
    <source>
        <dbReference type="SAM" id="MobiDB-lite"/>
    </source>
</evidence>
<evidence type="ECO:0000313" key="2">
    <source>
        <dbReference type="EMBL" id="KAJ8895459.1"/>
    </source>
</evidence>
<feature type="compositionally biased region" description="Basic and acidic residues" evidence="1">
    <location>
        <begin position="25"/>
        <end position="35"/>
    </location>
</feature>
<keyword evidence="3" id="KW-1185">Reference proteome</keyword>
<reference evidence="2 3" key="1">
    <citation type="submission" date="2023-02" db="EMBL/GenBank/DDBJ databases">
        <title>LHISI_Scaffold_Assembly.</title>
        <authorList>
            <person name="Stuart O.P."/>
            <person name="Cleave R."/>
            <person name="Magrath M.J.L."/>
            <person name="Mikheyev A.S."/>
        </authorList>
    </citation>
    <scope>NUCLEOTIDE SEQUENCE [LARGE SCALE GENOMIC DNA]</scope>
    <source>
        <strain evidence="2">Daus_M_001</strain>
        <tissue evidence="2">Leg muscle</tissue>
    </source>
</reference>
<proteinExistence type="predicted"/>
<feature type="region of interest" description="Disordered" evidence="1">
    <location>
        <begin position="66"/>
        <end position="86"/>
    </location>
</feature>
<feature type="compositionally biased region" description="Polar residues" evidence="1">
    <location>
        <begin position="261"/>
        <end position="271"/>
    </location>
</feature>